<reference evidence="1" key="1">
    <citation type="submission" date="2014-11" db="EMBL/GenBank/DDBJ databases">
        <authorList>
            <person name="Amaro Gonzalez C."/>
        </authorList>
    </citation>
    <scope>NUCLEOTIDE SEQUENCE</scope>
</reference>
<name>A0A0E9WKW7_ANGAN</name>
<dbReference type="EMBL" id="GBXM01017651">
    <property type="protein sequence ID" value="JAH90926.1"/>
    <property type="molecule type" value="Transcribed_RNA"/>
</dbReference>
<evidence type="ECO:0000313" key="1">
    <source>
        <dbReference type="EMBL" id="JAH90926.1"/>
    </source>
</evidence>
<accession>A0A0E9WKW7</accession>
<reference evidence="1" key="2">
    <citation type="journal article" date="2015" name="Fish Shellfish Immunol.">
        <title>Early steps in the European eel (Anguilla anguilla)-Vibrio vulnificus interaction in the gills: Role of the RtxA13 toxin.</title>
        <authorList>
            <person name="Callol A."/>
            <person name="Pajuelo D."/>
            <person name="Ebbesson L."/>
            <person name="Teles M."/>
            <person name="MacKenzie S."/>
            <person name="Amaro C."/>
        </authorList>
    </citation>
    <scope>NUCLEOTIDE SEQUENCE</scope>
</reference>
<organism evidence="1">
    <name type="scientific">Anguilla anguilla</name>
    <name type="common">European freshwater eel</name>
    <name type="synonym">Muraena anguilla</name>
    <dbReference type="NCBI Taxonomy" id="7936"/>
    <lineage>
        <taxon>Eukaryota</taxon>
        <taxon>Metazoa</taxon>
        <taxon>Chordata</taxon>
        <taxon>Craniata</taxon>
        <taxon>Vertebrata</taxon>
        <taxon>Euteleostomi</taxon>
        <taxon>Actinopterygii</taxon>
        <taxon>Neopterygii</taxon>
        <taxon>Teleostei</taxon>
        <taxon>Anguilliformes</taxon>
        <taxon>Anguillidae</taxon>
        <taxon>Anguilla</taxon>
    </lineage>
</organism>
<dbReference type="AlphaFoldDB" id="A0A0E9WKW7"/>
<proteinExistence type="predicted"/>
<protein>
    <submittedName>
        <fullName evidence="1">Uncharacterized protein</fullName>
    </submittedName>
</protein>
<sequence>MPHKHKVFSYPEPQNVFHHRQFQTALLATVTCFS</sequence>